<dbReference type="PANTHER" id="PTHR33910">
    <property type="entry name" value="PROTEIN TRANSLOCASE SUBUNIT SECE"/>
    <property type="match status" value="1"/>
</dbReference>
<keyword evidence="8 9" id="KW-0472">Membrane</keyword>
<evidence type="ECO:0000256" key="3">
    <source>
        <dbReference type="ARBA" id="ARBA00022475"/>
    </source>
</evidence>
<keyword evidence="6 9" id="KW-1133">Transmembrane helix</keyword>
<comment type="similarity">
    <text evidence="9">Belongs to the SecE/SEC61-gamma family.</text>
</comment>
<evidence type="ECO:0000256" key="8">
    <source>
        <dbReference type="ARBA" id="ARBA00023136"/>
    </source>
</evidence>
<dbReference type="PANTHER" id="PTHR33910:SF1">
    <property type="entry name" value="PROTEIN TRANSLOCASE SUBUNIT SECE"/>
    <property type="match status" value="1"/>
</dbReference>
<keyword evidence="7 9" id="KW-0811">Translocation</keyword>
<feature type="transmembrane region" description="Helical" evidence="9">
    <location>
        <begin position="41"/>
        <end position="60"/>
    </location>
</feature>
<comment type="caution">
    <text evidence="9">Lacks conserved residue(s) required for the propagation of feature annotation.</text>
</comment>
<dbReference type="InterPro" id="IPR001901">
    <property type="entry name" value="Translocase_SecE/Sec61-g"/>
</dbReference>
<comment type="subcellular location">
    <subcellularLocation>
        <location evidence="1">Membrane</location>
    </subcellularLocation>
</comment>
<reference evidence="10 11" key="1">
    <citation type="submission" date="2017-07" db="EMBL/GenBank/DDBJ databases">
        <title>Annotated genome sequence of Bacterioplanes sanyensis isolated from Red Sea.</title>
        <authorList>
            <person name="Rehman Z.U."/>
        </authorList>
    </citation>
    <scope>NUCLEOTIDE SEQUENCE [LARGE SCALE GENOMIC DNA]</scope>
    <source>
        <strain evidence="10 11">NV9</strain>
    </source>
</reference>
<gene>
    <name evidence="9 10" type="primary">secE</name>
    <name evidence="10" type="ORF">CHH28_05955</name>
</gene>
<accession>A0A222FHK9</accession>
<dbReference type="Proteomes" id="UP000202440">
    <property type="component" value="Chromosome"/>
</dbReference>
<feature type="transmembrane region" description="Helical" evidence="9">
    <location>
        <begin position="15"/>
        <end position="35"/>
    </location>
</feature>
<evidence type="ECO:0000256" key="2">
    <source>
        <dbReference type="ARBA" id="ARBA00022448"/>
    </source>
</evidence>
<comment type="subunit">
    <text evidence="9">Component of the Sec protein translocase complex. Heterotrimer consisting of SecY, SecE and SecG subunits. The heterotrimers can form oligomers, although 1 heterotrimer is thought to be able to translocate proteins. Interacts with the ribosome. Interacts with SecDF, and other proteins may be involved. Interacts with SecA.</text>
</comment>
<dbReference type="InterPro" id="IPR005807">
    <property type="entry name" value="SecE_bac"/>
</dbReference>
<keyword evidence="2 9" id="KW-0813">Transport</keyword>
<dbReference type="InterPro" id="IPR038379">
    <property type="entry name" value="SecE_sf"/>
</dbReference>
<organism evidence="10 11">
    <name type="scientific">Bacterioplanes sanyensis</name>
    <dbReference type="NCBI Taxonomy" id="1249553"/>
    <lineage>
        <taxon>Bacteria</taxon>
        <taxon>Pseudomonadati</taxon>
        <taxon>Pseudomonadota</taxon>
        <taxon>Gammaproteobacteria</taxon>
        <taxon>Oceanospirillales</taxon>
        <taxon>Oceanospirillaceae</taxon>
        <taxon>Bacterioplanes</taxon>
    </lineage>
</organism>
<evidence type="ECO:0000256" key="1">
    <source>
        <dbReference type="ARBA" id="ARBA00004370"/>
    </source>
</evidence>
<dbReference type="KEGG" id="bsan:CHH28_05955"/>
<dbReference type="OrthoDB" id="9806365at2"/>
<dbReference type="GO" id="GO:0006605">
    <property type="term" value="P:protein targeting"/>
    <property type="evidence" value="ECO:0007669"/>
    <property type="project" value="UniProtKB-UniRule"/>
</dbReference>
<protein>
    <recommendedName>
        <fullName evidence="9">Protein translocase subunit SecE</fullName>
    </recommendedName>
</protein>
<dbReference type="GO" id="GO:0065002">
    <property type="term" value="P:intracellular protein transmembrane transport"/>
    <property type="evidence" value="ECO:0007669"/>
    <property type="project" value="UniProtKB-UniRule"/>
</dbReference>
<evidence type="ECO:0000256" key="6">
    <source>
        <dbReference type="ARBA" id="ARBA00022989"/>
    </source>
</evidence>
<dbReference type="PRINTS" id="PR01650">
    <property type="entry name" value="SECETRNLCASE"/>
</dbReference>
<comment type="function">
    <text evidence="9">Essential subunit of the Sec protein translocation channel SecYEG. Clamps together the 2 halves of SecY. May contact the channel plug during translocation.</text>
</comment>
<evidence type="ECO:0000256" key="4">
    <source>
        <dbReference type="ARBA" id="ARBA00022692"/>
    </source>
</evidence>
<name>A0A222FHK9_9GAMM</name>
<keyword evidence="5 9" id="KW-0653">Protein transport</keyword>
<dbReference type="Pfam" id="PF00584">
    <property type="entry name" value="SecE"/>
    <property type="match status" value="1"/>
</dbReference>
<dbReference type="RefSeq" id="WP_094059449.1">
    <property type="nucleotide sequence ID" value="NZ_CP022530.1"/>
</dbReference>
<dbReference type="HAMAP" id="MF_00422">
    <property type="entry name" value="SecE"/>
    <property type="match status" value="1"/>
</dbReference>
<keyword evidence="3 9" id="KW-1003">Cell membrane</keyword>
<dbReference type="AlphaFoldDB" id="A0A222FHK9"/>
<keyword evidence="4 9" id="KW-0812">Transmembrane</keyword>
<feature type="transmembrane region" description="Helical" evidence="9">
    <location>
        <begin position="94"/>
        <end position="122"/>
    </location>
</feature>
<dbReference type="GO" id="GO:0008320">
    <property type="term" value="F:protein transmembrane transporter activity"/>
    <property type="evidence" value="ECO:0007669"/>
    <property type="project" value="UniProtKB-UniRule"/>
</dbReference>
<dbReference type="Gene3D" id="1.20.5.1030">
    <property type="entry name" value="Preprotein translocase secy subunit"/>
    <property type="match status" value="1"/>
</dbReference>
<proteinExistence type="inferred from homology"/>
<dbReference type="GO" id="GO:0043952">
    <property type="term" value="P:protein transport by the Sec complex"/>
    <property type="evidence" value="ECO:0007669"/>
    <property type="project" value="UniProtKB-UniRule"/>
</dbReference>
<dbReference type="GO" id="GO:0005886">
    <property type="term" value="C:plasma membrane"/>
    <property type="evidence" value="ECO:0007669"/>
    <property type="project" value="UniProtKB-UniRule"/>
</dbReference>
<evidence type="ECO:0000313" key="10">
    <source>
        <dbReference type="EMBL" id="ASP38250.1"/>
    </source>
</evidence>
<evidence type="ECO:0000313" key="11">
    <source>
        <dbReference type="Proteomes" id="UP000202440"/>
    </source>
</evidence>
<dbReference type="EMBL" id="CP022530">
    <property type="protein sequence ID" value="ASP38250.1"/>
    <property type="molecule type" value="Genomic_DNA"/>
</dbReference>
<evidence type="ECO:0000256" key="9">
    <source>
        <dbReference type="HAMAP-Rule" id="MF_00422"/>
    </source>
</evidence>
<evidence type="ECO:0000256" key="5">
    <source>
        <dbReference type="ARBA" id="ARBA00022927"/>
    </source>
</evidence>
<dbReference type="NCBIfam" id="TIGR00964">
    <property type="entry name" value="secE_bact"/>
    <property type="match status" value="1"/>
</dbReference>
<dbReference type="GO" id="GO:0009306">
    <property type="term" value="P:protein secretion"/>
    <property type="evidence" value="ECO:0007669"/>
    <property type="project" value="UniProtKB-UniRule"/>
</dbReference>
<sequence>MSTESNTSKSSPLDYIKWLLAVVVFAAAVWGNGYYTEVATLYRVLAVVALMLVSAGIALTSSQGKDFLQLLKEANIERRKVVWPTRQETTQTTLIVVGVVFLMGLVLWGLDSLLGWLVSLLIG</sequence>
<keyword evidence="11" id="KW-1185">Reference proteome</keyword>
<evidence type="ECO:0000256" key="7">
    <source>
        <dbReference type="ARBA" id="ARBA00023010"/>
    </source>
</evidence>